<evidence type="ECO:0000313" key="2">
    <source>
        <dbReference type="Proteomes" id="UP001472677"/>
    </source>
</evidence>
<evidence type="ECO:0000313" key="1">
    <source>
        <dbReference type="EMBL" id="KAK8516184.1"/>
    </source>
</evidence>
<dbReference type="Proteomes" id="UP001472677">
    <property type="component" value="Unassembled WGS sequence"/>
</dbReference>
<protein>
    <submittedName>
        <fullName evidence="1">Uncharacterized protein</fullName>
    </submittedName>
</protein>
<proteinExistence type="predicted"/>
<reference evidence="1 2" key="1">
    <citation type="journal article" date="2024" name="G3 (Bethesda)">
        <title>Genome assembly of Hibiscus sabdariffa L. provides insights into metabolisms of medicinal natural products.</title>
        <authorList>
            <person name="Kim T."/>
        </authorList>
    </citation>
    <scope>NUCLEOTIDE SEQUENCE [LARGE SCALE GENOMIC DNA]</scope>
    <source>
        <strain evidence="1">TK-2024</strain>
        <tissue evidence="1">Old leaves</tissue>
    </source>
</reference>
<dbReference type="EMBL" id="JBBPBM010000060">
    <property type="protein sequence ID" value="KAK8516184.1"/>
    <property type="molecule type" value="Genomic_DNA"/>
</dbReference>
<accession>A0ABR2C9U7</accession>
<name>A0ABR2C9U7_9ROSI</name>
<organism evidence="1 2">
    <name type="scientific">Hibiscus sabdariffa</name>
    <name type="common">roselle</name>
    <dbReference type="NCBI Taxonomy" id="183260"/>
    <lineage>
        <taxon>Eukaryota</taxon>
        <taxon>Viridiplantae</taxon>
        <taxon>Streptophyta</taxon>
        <taxon>Embryophyta</taxon>
        <taxon>Tracheophyta</taxon>
        <taxon>Spermatophyta</taxon>
        <taxon>Magnoliopsida</taxon>
        <taxon>eudicotyledons</taxon>
        <taxon>Gunneridae</taxon>
        <taxon>Pentapetalae</taxon>
        <taxon>rosids</taxon>
        <taxon>malvids</taxon>
        <taxon>Malvales</taxon>
        <taxon>Malvaceae</taxon>
        <taxon>Malvoideae</taxon>
        <taxon>Hibiscus</taxon>
    </lineage>
</organism>
<sequence length="168" mass="19612">MEQRGDERFKQRSKWSDEGVGTRRKRFNYREGVAVFVDYVVKKIHPSTLKEVFNVFSTLEEARKAVEKGHNRRMDSFFIRVFMGRDQQGKPTEVLMTKERYPSRNSEDSQGLEQVNIQGQAQKEINFDLLYFTLPKEDVEINFNSTYAESRKENVNASPFTTGNLKVG</sequence>
<keyword evidence="2" id="KW-1185">Reference proteome</keyword>
<gene>
    <name evidence="1" type="ORF">V6N12_013591</name>
</gene>
<comment type="caution">
    <text evidence="1">The sequence shown here is derived from an EMBL/GenBank/DDBJ whole genome shotgun (WGS) entry which is preliminary data.</text>
</comment>